<feature type="region of interest" description="Disordered" evidence="1">
    <location>
        <begin position="1"/>
        <end position="62"/>
    </location>
</feature>
<protein>
    <submittedName>
        <fullName evidence="2">Uncharacterized protein</fullName>
    </submittedName>
</protein>
<comment type="caution">
    <text evidence="2">The sequence shown here is derived from an EMBL/GenBank/DDBJ whole genome shotgun (WGS) entry which is preliminary data.</text>
</comment>
<feature type="compositionally biased region" description="Polar residues" evidence="1">
    <location>
        <begin position="21"/>
        <end position="30"/>
    </location>
</feature>
<keyword evidence="3" id="KW-1185">Reference proteome</keyword>
<evidence type="ECO:0000256" key="1">
    <source>
        <dbReference type="SAM" id="MobiDB-lite"/>
    </source>
</evidence>
<dbReference type="AlphaFoldDB" id="A0A399SWX2"/>
<evidence type="ECO:0000313" key="3">
    <source>
        <dbReference type="Proteomes" id="UP000265926"/>
    </source>
</evidence>
<feature type="compositionally biased region" description="Basic and acidic residues" evidence="1">
    <location>
        <begin position="49"/>
        <end position="62"/>
    </location>
</feature>
<name>A0A399SWX2_9BACT</name>
<sequence>MVPVHWDKVPKPEKDKENAEQQEQLRSQPQKMDYDAVSEEGFRPATRKKLLEEGEENVREKT</sequence>
<accession>A0A399SWX2</accession>
<evidence type="ECO:0000313" key="2">
    <source>
        <dbReference type="EMBL" id="RIJ48008.1"/>
    </source>
</evidence>
<dbReference type="Proteomes" id="UP000265926">
    <property type="component" value="Unassembled WGS sequence"/>
</dbReference>
<organism evidence="2 3">
    <name type="scientific">Maribellus luteus</name>
    <dbReference type="NCBI Taxonomy" id="2305463"/>
    <lineage>
        <taxon>Bacteria</taxon>
        <taxon>Pseudomonadati</taxon>
        <taxon>Bacteroidota</taxon>
        <taxon>Bacteroidia</taxon>
        <taxon>Marinilabiliales</taxon>
        <taxon>Prolixibacteraceae</taxon>
        <taxon>Maribellus</taxon>
    </lineage>
</organism>
<feature type="compositionally biased region" description="Basic and acidic residues" evidence="1">
    <location>
        <begin position="1"/>
        <end position="19"/>
    </location>
</feature>
<proteinExistence type="predicted"/>
<dbReference type="EMBL" id="QWGR01000006">
    <property type="protein sequence ID" value="RIJ48008.1"/>
    <property type="molecule type" value="Genomic_DNA"/>
</dbReference>
<reference evidence="2 3" key="1">
    <citation type="submission" date="2018-08" db="EMBL/GenBank/DDBJ databases">
        <title>Pallidiluteibacterium maritimus gen. nov., sp. nov., isolated from coastal sediment.</title>
        <authorList>
            <person name="Zhou L.Y."/>
        </authorList>
    </citation>
    <scope>NUCLEOTIDE SEQUENCE [LARGE SCALE GENOMIC DNA]</scope>
    <source>
        <strain evidence="2 3">XSD2</strain>
    </source>
</reference>
<gene>
    <name evidence="2" type="ORF">D1614_12895</name>
</gene>